<gene>
    <name evidence="8" type="ORF">RI129_002808</name>
</gene>
<name>A0AAN7ZTR8_9COLE</name>
<dbReference type="Proteomes" id="UP001329430">
    <property type="component" value="Chromosome 2"/>
</dbReference>
<dbReference type="GO" id="GO:0005604">
    <property type="term" value="C:basement membrane"/>
    <property type="evidence" value="ECO:0007669"/>
    <property type="project" value="TreeGrafter"/>
</dbReference>
<feature type="chain" id="PRO_5042975147" description="Thyroglobulin type-1 domain-containing protein" evidence="6">
    <location>
        <begin position="24"/>
        <end position="372"/>
    </location>
</feature>
<dbReference type="PANTHER" id="PTHR12352">
    <property type="entry name" value="SECRETED MODULAR CALCIUM-BINDING PROTEIN"/>
    <property type="match status" value="1"/>
</dbReference>
<keyword evidence="3" id="KW-0677">Repeat</keyword>
<evidence type="ECO:0000259" key="7">
    <source>
        <dbReference type="PROSITE" id="PS51162"/>
    </source>
</evidence>
<evidence type="ECO:0000256" key="6">
    <source>
        <dbReference type="SAM" id="SignalP"/>
    </source>
</evidence>
<evidence type="ECO:0000256" key="4">
    <source>
        <dbReference type="ARBA" id="ARBA00023157"/>
    </source>
</evidence>
<dbReference type="Gene3D" id="4.10.800.10">
    <property type="entry name" value="Thyroglobulin type-1"/>
    <property type="match status" value="3"/>
</dbReference>
<dbReference type="SUPFAM" id="SSF57610">
    <property type="entry name" value="Thyroglobulin type-1 domain"/>
    <property type="match status" value="3"/>
</dbReference>
<dbReference type="PANTHER" id="PTHR12352:SF3">
    <property type="entry name" value="NIDOGEN-2"/>
    <property type="match status" value="1"/>
</dbReference>
<evidence type="ECO:0000256" key="2">
    <source>
        <dbReference type="ARBA" id="ARBA00022525"/>
    </source>
</evidence>
<dbReference type="PROSITE" id="PS51162">
    <property type="entry name" value="THYROGLOBULIN_1_2"/>
    <property type="match status" value="2"/>
</dbReference>
<accession>A0AAN7ZTR8</accession>
<keyword evidence="2" id="KW-0964">Secreted</keyword>
<dbReference type="InterPro" id="IPR051950">
    <property type="entry name" value="Dev_reg/Prot_inhib"/>
</dbReference>
<feature type="domain" description="Thyroglobulin type-1" evidence="7">
    <location>
        <begin position="95"/>
        <end position="161"/>
    </location>
</feature>
<comment type="subcellular location">
    <subcellularLocation>
        <location evidence="1">Secreted</location>
    </subcellularLocation>
</comment>
<dbReference type="InterPro" id="IPR036857">
    <property type="entry name" value="Thyroglobulin_1_sf"/>
</dbReference>
<keyword evidence="6" id="KW-0732">Signal</keyword>
<comment type="caution">
    <text evidence="8">The sequence shown here is derived from an EMBL/GenBank/DDBJ whole genome shotgun (WGS) entry which is preliminary data.</text>
</comment>
<sequence length="372" mass="42283">MFIKSTVVLFTIMLLIMLHEIQAIDPCDKQFEIVSDLSQESCGEGYVFQKQGNPVHNCFPQCVPYDTQQFCSETNPCPPGFLCPNKDESSCIPDPNSCITRVNNPTNPWEDAWKPTCLPDGSWAPKQCKGDAGSGRCFCYDEVGNRIFGQAFIDESTNMTCACSRRKTEIRRQGFRTYSTLHCDSMGNYEPLQCDDGQCWCAENKTGEIISKVVPFSMMTLLPCYSKEDIGSNYTRQCESNGWAQANLLHEFNLHGTKYMNFPHVLCDDDGNYGNYQLVGAQVYCKWKDNTNINVYSAAIDSDIRNVNCYCARDTKLYESIGAAQYLICLSNGNYRPEQYHMSNKKWYCVDKDGFKSSDFFEKKPDNCSIYT</sequence>
<evidence type="ECO:0000256" key="3">
    <source>
        <dbReference type="ARBA" id="ARBA00022737"/>
    </source>
</evidence>
<dbReference type="SMART" id="SM00211">
    <property type="entry name" value="TY"/>
    <property type="match status" value="3"/>
</dbReference>
<feature type="signal peptide" evidence="6">
    <location>
        <begin position="1"/>
        <end position="23"/>
    </location>
</feature>
<evidence type="ECO:0000256" key="1">
    <source>
        <dbReference type="ARBA" id="ARBA00004613"/>
    </source>
</evidence>
<feature type="domain" description="Thyroglobulin type-1" evidence="7">
    <location>
        <begin position="163"/>
        <end position="224"/>
    </location>
</feature>
<proteinExistence type="predicted"/>
<dbReference type="InterPro" id="IPR000716">
    <property type="entry name" value="Thyroglobulin_1"/>
</dbReference>
<evidence type="ECO:0000313" key="9">
    <source>
        <dbReference type="Proteomes" id="UP001329430"/>
    </source>
</evidence>
<dbReference type="EMBL" id="JAVRBK010000002">
    <property type="protein sequence ID" value="KAK5647916.1"/>
    <property type="molecule type" value="Genomic_DNA"/>
</dbReference>
<dbReference type="Pfam" id="PF00086">
    <property type="entry name" value="Thyroglobulin_1"/>
    <property type="match status" value="2"/>
</dbReference>
<feature type="disulfide bond" evidence="5">
    <location>
        <begin position="98"/>
        <end position="117"/>
    </location>
</feature>
<evidence type="ECO:0000256" key="5">
    <source>
        <dbReference type="PROSITE-ProRule" id="PRU00500"/>
    </source>
</evidence>
<dbReference type="GO" id="GO:0007160">
    <property type="term" value="P:cell-matrix adhesion"/>
    <property type="evidence" value="ECO:0007669"/>
    <property type="project" value="TreeGrafter"/>
</dbReference>
<dbReference type="GO" id="GO:0005615">
    <property type="term" value="C:extracellular space"/>
    <property type="evidence" value="ECO:0007669"/>
    <property type="project" value="TreeGrafter"/>
</dbReference>
<evidence type="ECO:0000313" key="8">
    <source>
        <dbReference type="EMBL" id="KAK5647916.1"/>
    </source>
</evidence>
<keyword evidence="4 5" id="KW-1015">Disulfide bond</keyword>
<protein>
    <recommendedName>
        <fullName evidence="7">Thyroglobulin type-1 domain-containing protein</fullName>
    </recommendedName>
</protein>
<organism evidence="8 9">
    <name type="scientific">Pyrocoelia pectoralis</name>
    <dbReference type="NCBI Taxonomy" id="417401"/>
    <lineage>
        <taxon>Eukaryota</taxon>
        <taxon>Metazoa</taxon>
        <taxon>Ecdysozoa</taxon>
        <taxon>Arthropoda</taxon>
        <taxon>Hexapoda</taxon>
        <taxon>Insecta</taxon>
        <taxon>Pterygota</taxon>
        <taxon>Neoptera</taxon>
        <taxon>Endopterygota</taxon>
        <taxon>Coleoptera</taxon>
        <taxon>Polyphaga</taxon>
        <taxon>Elateriformia</taxon>
        <taxon>Elateroidea</taxon>
        <taxon>Lampyridae</taxon>
        <taxon>Lampyrinae</taxon>
        <taxon>Pyrocoelia</taxon>
    </lineage>
</organism>
<dbReference type="AlphaFoldDB" id="A0AAN7ZTR8"/>
<comment type="caution">
    <text evidence="5">Lacks conserved residue(s) required for the propagation of feature annotation.</text>
</comment>
<reference evidence="8 9" key="1">
    <citation type="journal article" date="2024" name="Insects">
        <title>An Improved Chromosome-Level Genome Assembly of the Firefly Pyrocoelia pectoralis.</title>
        <authorList>
            <person name="Fu X."/>
            <person name="Meyer-Rochow V.B."/>
            <person name="Ballantyne L."/>
            <person name="Zhu X."/>
        </authorList>
    </citation>
    <scope>NUCLEOTIDE SEQUENCE [LARGE SCALE GENOMIC DNA]</scope>
    <source>
        <strain evidence="8">XCY_ONT2</strain>
    </source>
</reference>
<keyword evidence="9" id="KW-1185">Reference proteome</keyword>